<evidence type="ECO:0000313" key="2">
    <source>
        <dbReference type="Proteomes" id="UP001066276"/>
    </source>
</evidence>
<accession>A0AAV7MNS3</accession>
<dbReference type="AlphaFoldDB" id="A0AAV7MNS3"/>
<dbReference type="EMBL" id="JANPWB010000013">
    <property type="protein sequence ID" value="KAJ1105390.1"/>
    <property type="molecule type" value="Genomic_DNA"/>
</dbReference>
<organism evidence="1 2">
    <name type="scientific">Pleurodeles waltl</name>
    <name type="common">Iberian ribbed newt</name>
    <dbReference type="NCBI Taxonomy" id="8319"/>
    <lineage>
        <taxon>Eukaryota</taxon>
        <taxon>Metazoa</taxon>
        <taxon>Chordata</taxon>
        <taxon>Craniata</taxon>
        <taxon>Vertebrata</taxon>
        <taxon>Euteleostomi</taxon>
        <taxon>Amphibia</taxon>
        <taxon>Batrachia</taxon>
        <taxon>Caudata</taxon>
        <taxon>Salamandroidea</taxon>
        <taxon>Salamandridae</taxon>
        <taxon>Pleurodelinae</taxon>
        <taxon>Pleurodeles</taxon>
    </lineage>
</organism>
<sequence>MELYLLHEANVSGDWWRQVLAVQVFLEEVCIRLVPEISTGSGTCCADPAPRAASGYSDEMSCVPACELLLVFSLIDSGNLAVCTQYVPVSRLPDDWRGYEGNRPRLPHMLSVARFQLSIDIWKSYAVEVTHKDCITSLPFHEVGGFVDL</sequence>
<name>A0AAV7MNS3_PLEWA</name>
<gene>
    <name evidence="1" type="ORF">NDU88_002796</name>
</gene>
<proteinExistence type="predicted"/>
<evidence type="ECO:0000313" key="1">
    <source>
        <dbReference type="EMBL" id="KAJ1105390.1"/>
    </source>
</evidence>
<comment type="caution">
    <text evidence="1">The sequence shown here is derived from an EMBL/GenBank/DDBJ whole genome shotgun (WGS) entry which is preliminary data.</text>
</comment>
<protein>
    <submittedName>
        <fullName evidence="1">Uncharacterized protein</fullName>
    </submittedName>
</protein>
<dbReference type="Proteomes" id="UP001066276">
    <property type="component" value="Chromosome 9"/>
</dbReference>
<reference evidence="1" key="1">
    <citation type="journal article" date="2022" name="bioRxiv">
        <title>Sequencing and chromosome-scale assembly of the giantPleurodeles waltlgenome.</title>
        <authorList>
            <person name="Brown T."/>
            <person name="Elewa A."/>
            <person name="Iarovenko S."/>
            <person name="Subramanian E."/>
            <person name="Araus A.J."/>
            <person name="Petzold A."/>
            <person name="Susuki M."/>
            <person name="Suzuki K.-i.T."/>
            <person name="Hayashi T."/>
            <person name="Toyoda A."/>
            <person name="Oliveira C."/>
            <person name="Osipova E."/>
            <person name="Leigh N.D."/>
            <person name="Simon A."/>
            <person name="Yun M.H."/>
        </authorList>
    </citation>
    <scope>NUCLEOTIDE SEQUENCE</scope>
    <source>
        <strain evidence="1">20211129_DDA</strain>
        <tissue evidence="1">Liver</tissue>
    </source>
</reference>
<keyword evidence="2" id="KW-1185">Reference proteome</keyword>